<dbReference type="EMBL" id="CP060695">
    <property type="protein sequence ID" value="QNM86714.1"/>
    <property type="molecule type" value="Genomic_DNA"/>
</dbReference>
<feature type="compositionally biased region" description="Low complexity" evidence="2">
    <location>
        <begin position="200"/>
        <end position="212"/>
    </location>
</feature>
<proteinExistence type="predicted"/>
<evidence type="ECO:0000313" key="6">
    <source>
        <dbReference type="Proteomes" id="UP000515808"/>
    </source>
</evidence>
<evidence type="ECO:0000256" key="3">
    <source>
        <dbReference type="SAM" id="SignalP"/>
    </source>
</evidence>
<dbReference type="Pfam" id="PF18962">
    <property type="entry name" value="Por_Secre_tail"/>
    <property type="match status" value="1"/>
</dbReference>
<dbReference type="AlphaFoldDB" id="A0A7G9LDL5"/>
<organism evidence="5 6">
    <name type="scientific">Polaribacter pectinis</name>
    <dbReference type="NCBI Taxonomy" id="2738844"/>
    <lineage>
        <taxon>Bacteria</taxon>
        <taxon>Pseudomonadati</taxon>
        <taxon>Bacteroidota</taxon>
        <taxon>Flavobacteriia</taxon>
        <taxon>Flavobacteriales</taxon>
        <taxon>Flavobacteriaceae</taxon>
    </lineage>
</organism>
<feature type="region of interest" description="Disordered" evidence="2">
    <location>
        <begin position="188"/>
        <end position="212"/>
    </location>
</feature>
<dbReference type="NCBIfam" id="TIGR04183">
    <property type="entry name" value="Por_Secre_tail"/>
    <property type="match status" value="1"/>
</dbReference>
<reference evidence="5 6" key="1">
    <citation type="submission" date="2020-08" db="EMBL/GenBank/DDBJ databases">
        <title>Polaribacter sp. L12M9 isolated from gut of the Korean scallop.</title>
        <authorList>
            <person name="Jeong Y.S."/>
        </authorList>
    </citation>
    <scope>NUCLEOTIDE SEQUENCE [LARGE SCALE GENOMIC DNA]</scope>
    <source>
        <strain evidence="5 6">L12M9</strain>
    </source>
</reference>
<keyword evidence="6" id="KW-1185">Reference proteome</keyword>
<dbReference type="RefSeq" id="WP_187483590.1">
    <property type="nucleotide sequence ID" value="NZ_CP060695.1"/>
</dbReference>
<keyword evidence="1 3" id="KW-0732">Signal</keyword>
<dbReference type="Proteomes" id="UP000515808">
    <property type="component" value="Chromosome"/>
</dbReference>
<sequence length="783" mass="83427">MKKITLLLMLLISAVGFSQQETFEVTFESGTAASDASKWNVFENDSNPALEVVANPDATGDNTSATVAKFTALAAGQPYAGTETIHLELGEWFLEASNTSISIMVYKTVISDVTVKFVNSTSGTVFQIAKPNTKMNEWETLTYDISSAISSGENHNIDQLVVFPEWSARTANTITYFDNVTWTANRTKAAGSGGSGGGSSAPTTDAPTPPARAAGDVLSIYSDAYTNVNVTNFNPGWGQSGAVDAAFDPTGNGTNTVLKYSNFNYQGTEFDATDASGMDFVHIDIWTADATDIKFSPINNGTGAGEFLVNVPLVTGSWSSVDIAIADFTGMTWDSLFQMKFDGQGGVNPSTIYIDNVYFYKGSPAVATAPTTDAPTPPTRAAGDVLSIYSDAYTNVNVTNFNPGWGQSGAVDAAYDPTGNGTNTVLKYSNFNYQGTEFDATDASGMDFVHIDIWTADATDIKFSPINNGTGAGEFLVNVPVVTGSWSSVDIAIADFTGMTWDSLFQMKFDGQGGVNPSTIYIDNVYFYKGTTTVATAPTTDAPTPPTRAAGDVLSIYSDAYTNVNVTNFNPGWGQSGAVDAAYDPTGNGTNTVLKYSNFNYQGTEFDATDASGMDFVHIDIWTADATDIKFSPINNGTGAGEFLVNVPLVTGSWSSVDIAIADFTGMTWDSLFQMKFDGQGGVNPSTIYVDNVYFYKSNTASIKDNTLANVSLYPNPATNFVTISADNTIDKVSVYNILGKAVKTISVNDTSKNIDISDLNSGIYLIKFTVNNAVGTSKFIKR</sequence>
<dbReference type="InterPro" id="IPR026444">
    <property type="entry name" value="Secre_tail"/>
</dbReference>
<evidence type="ECO:0000259" key="4">
    <source>
        <dbReference type="Pfam" id="PF18962"/>
    </source>
</evidence>
<feature type="chain" id="PRO_5029004841" evidence="3">
    <location>
        <begin position="21"/>
        <end position="783"/>
    </location>
</feature>
<gene>
    <name evidence="5" type="ORF">H9W90_06240</name>
</gene>
<name>A0A7G9LDL5_9FLAO</name>
<feature type="signal peptide" evidence="3">
    <location>
        <begin position="1"/>
        <end position="20"/>
    </location>
</feature>
<accession>A0A7G9LDL5</accession>
<feature type="domain" description="Secretion system C-terminal sorting" evidence="4">
    <location>
        <begin position="713"/>
        <end position="781"/>
    </location>
</feature>
<evidence type="ECO:0000313" key="5">
    <source>
        <dbReference type="EMBL" id="QNM86714.1"/>
    </source>
</evidence>
<dbReference type="KEGG" id="ppec:H9W90_06240"/>
<evidence type="ECO:0000256" key="2">
    <source>
        <dbReference type="SAM" id="MobiDB-lite"/>
    </source>
</evidence>
<evidence type="ECO:0000256" key="1">
    <source>
        <dbReference type="ARBA" id="ARBA00022729"/>
    </source>
</evidence>
<protein>
    <submittedName>
        <fullName evidence="5">T9SS type A sorting domain-containing protein</fullName>
    </submittedName>
</protein>